<dbReference type="PROSITE" id="PS50883">
    <property type="entry name" value="EAL"/>
    <property type="match status" value="1"/>
</dbReference>
<dbReference type="InterPro" id="IPR052155">
    <property type="entry name" value="Biofilm_reg_signaling"/>
</dbReference>
<evidence type="ECO:0000259" key="3">
    <source>
        <dbReference type="PROSITE" id="PS50887"/>
    </source>
</evidence>
<feature type="transmembrane region" description="Helical" evidence="1">
    <location>
        <begin position="61"/>
        <end position="80"/>
    </location>
</feature>
<dbReference type="SMART" id="SM00267">
    <property type="entry name" value="GGDEF"/>
    <property type="match status" value="1"/>
</dbReference>
<comment type="caution">
    <text evidence="4">The sequence shown here is derived from an EMBL/GenBank/DDBJ whole genome shotgun (WGS) entry which is preliminary data.</text>
</comment>
<evidence type="ECO:0000313" key="5">
    <source>
        <dbReference type="Proteomes" id="UP000328092"/>
    </source>
</evidence>
<dbReference type="InterPro" id="IPR000160">
    <property type="entry name" value="GGDEF_dom"/>
</dbReference>
<dbReference type="Pfam" id="PF00563">
    <property type="entry name" value="EAL"/>
    <property type="match status" value="1"/>
</dbReference>
<dbReference type="PANTHER" id="PTHR44757:SF2">
    <property type="entry name" value="BIOFILM ARCHITECTURE MAINTENANCE PROTEIN MBAA"/>
    <property type="match status" value="1"/>
</dbReference>
<dbReference type="NCBIfam" id="TIGR00254">
    <property type="entry name" value="GGDEF"/>
    <property type="match status" value="1"/>
</dbReference>
<keyword evidence="1" id="KW-1133">Transmembrane helix</keyword>
<feature type="transmembrane region" description="Helical" evidence="1">
    <location>
        <begin position="21"/>
        <end position="41"/>
    </location>
</feature>
<dbReference type="PROSITE" id="PS50887">
    <property type="entry name" value="GGDEF"/>
    <property type="match status" value="1"/>
</dbReference>
<feature type="domain" description="GGDEF" evidence="3">
    <location>
        <begin position="133"/>
        <end position="266"/>
    </location>
</feature>
<keyword evidence="1" id="KW-0812">Transmembrane</keyword>
<accession>A0A508T7P9</accession>
<evidence type="ECO:0000259" key="2">
    <source>
        <dbReference type="PROSITE" id="PS50883"/>
    </source>
</evidence>
<keyword evidence="5" id="KW-1185">Reference proteome</keyword>
<proteinExistence type="predicted"/>
<evidence type="ECO:0000313" key="4">
    <source>
        <dbReference type="EMBL" id="VIO69247.1"/>
    </source>
</evidence>
<dbReference type="RefSeq" id="WP_244626498.1">
    <property type="nucleotide sequence ID" value="NZ_CAADFC020000009.1"/>
</dbReference>
<keyword evidence="1" id="KW-0472">Membrane</keyword>
<dbReference type="Pfam" id="PF00990">
    <property type="entry name" value="GGDEF"/>
    <property type="match status" value="1"/>
</dbReference>
<reference evidence="4" key="1">
    <citation type="submission" date="2019-02" db="EMBL/GenBank/DDBJ databases">
        <authorList>
            <person name="Pothier F.J."/>
        </authorList>
    </citation>
    <scope>NUCLEOTIDE SEQUENCE</scope>
    <source>
        <strain evidence="4">CI-1B</strain>
    </source>
</reference>
<name>A0A508T7P9_9BRAD</name>
<dbReference type="CDD" id="cd01949">
    <property type="entry name" value="GGDEF"/>
    <property type="match status" value="1"/>
</dbReference>
<evidence type="ECO:0000256" key="1">
    <source>
        <dbReference type="SAM" id="Phobius"/>
    </source>
</evidence>
<sequence length="540" mass="58880">MGLSTPRLRVLHFDWRSSATRDFIAIFGGIVLVSLLAHLYGLGTRLARLGQRYVDSVLDDIIFIVFVAFFLSIGLTVFSVRRYRKLARGTEARTITEGEVRDLARHDPLTGLPNRRLFDEKLDLCVGLATDTHQVAVLMLGLDGLKRIKNTHGHAAADKALCEFATRLADILRKDGLLARIGGDEFGIVLPNISSLEDPANLARRIVASTADSFAIETGAAELSLGIGIAIAQLDGVTPHELVRRAERALYRAQGDGRSRVRFFEPDMDMHVERRINIERELRSAIAADIIEPHYQPVVSLVSNRIVGFEALARWESRTLGHIPPDVFIPIAEETGLINALGDQLFRRACSDATAWPKAFSLAFNISPVQLRDSALGERLISILEQTGFSPHRLEIEITESAFVERSGAAKTVIDGLRQAGVRIALDDFGTGYATLSQLLSFRLDKIKIDRSFVSHLDDSTDSRVIVRAILGLANGFGLTTTAEGIEDEGQLVYLVSNGCTEGQGYLFSGPVPAAGIPALLDREASDGPVTGDGARSLHA</sequence>
<dbReference type="InterPro" id="IPR035919">
    <property type="entry name" value="EAL_sf"/>
</dbReference>
<feature type="domain" description="EAL" evidence="2">
    <location>
        <begin position="275"/>
        <end position="525"/>
    </location>
</feature>
<protein>
    <submittedName>
        <fullName evidence="4">Signaling protein</fullName>
    </submittedName>
</protein>
<dbReference type="SUPFAM" id="SSF141868">
    <property type="entry name" value="EAL domain-like"/>
    <property type="match status" value="1"/>
</dbReference>
<dbReference type="PANTHER" id="PTHR44757">
    <property type="entry name" value="DIGUANYLATE CYCLASE DGCP"/>
    <property type="match status" value="1"/>
</dbReference>
<gene>
    <name evidence="4" type="ORF">CI1B_25810</name>
</gene>
<organism evidence="4 5">
    <name type="scientific">Bradyrhizobium ivorense</name>
    <dbReference type="NCBI Taxonomy" id="2511166"/>
    <lineage>
        <taxon>Bacteria</taxon>
        <taxon>Pseudomonadati</taxon>
        <taxon>Pseudomonadota</taxon>
        <taxon>Alphaproteobacteria</taxon>
        <taxon>Hyphomicrobiales</taxon>
        <taxon>Nitrobacteraceae</taxon>
        <taxon>Bradyrhizobium</taxon>
    </lineage>
</organism>
<dbReference type="CDD" id="cd01948">
    <property type="entry name" value="EAL"/>
    <property type="match status" value="1"/>
</dbReference>
<dbReference type="InterPro" id="IPR001633">
    <property type="entry name" value="EAL_dom"/>
</dbReference>
<dbReference type="Gene3D" id="3.20.20.450">
    <property type="entry name" value="EAL domain"/>
    <property type="match status" value="1"/>
</dbReference>
<dbReference type="InterPro" id="IPR043128">
    <property type="entry name" value="Rev_trsase/Diguanyl_cyclase"/>
</dbReference>
<dbReference type="Proteomes" id="UP000328092">
    <property type="component" value="Unassembled WGS sequence"/>
</dbReference>
<dbReference type="InterPro" id="IPR029787">
    <property type="entry name" value="Nucleotide_cyclase"/>
</dbReference>
<dbReference type="SUPFAM" id="SSF55073">
    <property type="entry name" value="Nucleotide cyclase"/>
    <property type="match status" value="1"/>
</dbReference>
<dbReference type="AlphaFoldDB" id="A0A508T7P9"/>
<dbReference type="EMBL" id="CAADFC020000009">
    <property type="protein sequence ID" value="VIO69247.1"/>
    <property type="molecule type" value="Genomic_DNA"/>
</dbReference>
<dbReference type="Gene3D" id="3.30.70.270">
    <property type="match status" value="1"/>
</dbReference>
<dbReference type="SMART" id="SM00052">
    <property type="entry name" value="EAL"/>
    <property type="match status" value="1"/>
</dbReference>